<dbReference type="EMBL" id="CM047739">
    <property type="protein sequence ID" value="KAJ0042050.1"/>
    <property type="molecule type" value="Genomic_DNA"/>
</dbReference>
<accession>A0ACC0YXC9</accession>
<evidence type="ECO:0000313" key="2">
    <source>
        <dbReference type="Proteomes" id="UP001163603"/>
    </source>
</evidence>
<evidence type="ECO:0000313" key="1">
    <source>
        <dbReference type="EMBL" id="KAJ0042050.1"/>
    </source>
</evidence>
<reference evidence="2" key="1">
    <citation type="journal article" date="2023" name="G3 (Bethesda)">
        <title>Genome assembly and association tests identify interacting loci associated with vigor, precocity, and sex in interspecific pistachio rootstocks.</title>
        <authorList>
            <person name="Palmer W."/>
            <person name="Jacygrad E."/>
            <person name="Sagayaradj S."/>
            <person name="Cavanaugh K."/>
            <person name="Han R."/>
            <person name="Bertier L."/>
            <person name="Beede B."/>
            <person name="Kafkas S."/>
            <person name="Golino D."/>
            <person name="Preece J."/>
            <person name="Michelmore R."/>
        </authorList>
    </citation>
    <scope>NUCLEOTIDE SEQUENCE [LARGE SCALE GENOMIC DNA]</scope>
</reference>
<comment type="caution">
    <text evidence="1">The sequence shown here is derived from an EMBL/GenBank/DDBJ whole genome shotgun (WGS) entry which is preliminary data.</text>
</comment>
<protein>
    <submittedName>
        <fullName evidence="1">Uncharacterized protein</fullName>
    </submittedName>
</protein>
<keyword evidence="2" id="KW-1185">Reference proteome</keyword>
<organism evidence="1 2">
    <name type="scientific">Pistacia integerrima</name>
    <dbReference type="NCBI Taxonomy" id="434235"/>
    <lineage>
        <taxon>Eukaryota</taxon>
        <taxon>Viridiplantae</taxon>
        <taxon>Streptophyta</taxon>
        <taxon>Embryophyta</taxon>
        <taxon>Tracheophyta</taxon>
        <taxon>Spermatophyta</taxon>
        <taxon>Magnoliopsida</taxon>
        <taxon>eudicotyledons</taxon>
        <taxon>Gunneridae</taxon>
        <taxon>Pentapetalae</taxon>
        <taxon>rosids</taxon>
        <taxon>malvids</taxon>
        <taxon>Sapindales</taxon>
        <taxon>Anacardiaceae</taxon>
        <taxon>Pistacia</taxon>
    </lineage>
</organism>
<dbReference type="Proteomes" id="UP001163603">
    <property type="component" value="Chromosome 4"/>
</dbReference>
<gene>
    <name evidence="1" type="ORF">Pint_18374</name>
</gene>
<proteinExistence type="predicted"/>
<name>A0ACC0YXC9_9ROSI</name>
<sequence length="65" mass="7259">MTKGNSFQCLGEEKEDPRTYQKQIIGNTNCRIMEGEVGMEDLSGSKMEGSDVGFDMASIQDFMKD</sequence>